<sequence length="373" mass="39164">QELIWAGLSVRSEGPARAARGPSAGTDNAGDPVSMSSGTKPAATDGRSRTRWSPAPMVGGRKDTDTCCPRTSLGVRSDQNFEANPAVTTRIPQEDQERPKTKGDNTYPYLCLPRHGRTWEGAAAQSCGGCARAAATAPPSRAALARTSESSASLVGTGGIPARAGPDLVDSGSLVRDDASVVADGSESHTSPRSTDGPLDCSLISYAMSPALWLNFRRLRRARESYSCRGRRKDRTSEESSPARTGEQPAPRVQTACLLARADLNVEDVAVWLQIRFAHLAEQRECPLPLLALLARADPDPNIVAVTSGSSFASHISLSSAKSPLPLLALLARADSSIVTMTSGSTFASSISLSSARAGCHCSPFSHALMPAL</sequence>
<reference evidence="2" key="1">
    <citation type="submission" date="2023-10" db="EMBL/GenBank/DDBJ databases">
        <authorList>
            <person name="Chen Y."/>
            <person name="Shah S."/>
            <person name="Dougan E. K."/>
            <person name="Thang M."/>
            <person name="Chan C."/>
        </authorList>
    </citation>
    <scope>NUCLEOTIDE SEQUENCE [LARGE SCALE GENOMIC DNA]</scope>
</reference>
<evidence type="ECO:0000313" key="3">
    <source>
        <dbReference type="Proteomes" id="UP001189429"/>
    </source>
</evidence>
<name>A0ABN9QCY5_9DINO</name>
<feature type="non-terminal residue" evidence="2">
    <location>
        <position position="1"/>
    </location>
</feature>
<feature type="region of interest" description="Disordered" evidence="1">
    <location>
        <begin position="227"/>
        <end position="250"/>
    </location>
</feature>
<dbReference type="EMBL" id="CAUYUJ010002563">
    <property type="protein sequence ID" value="CAK0801374.1"/>
    <property type="molecule type" value="Genomic_DNA"/>
</dbReference>
<evidence type="ECO:0000313" key="2">
    <source>
        <dbReference type="EMBL" id="CAK0801374.1"/>
    </source>
</evidence>
<protein>
    <submittedName>
        <fullName evidence="2">Uncharacterized protein</fullName>
    </submittedName>
</protein>
<comment type="caution">
    <text evidence="2">The sequence shown here is derived from an EMBL/GenBank/DDBJ whole genome shotgun (WGS) entry which is preliminary data.</text>
</comment>
<feature type="region of interest" description="Disordered" evidence="1">
    <location>
        <begin position="1"/>
        <end position="75"/>
    </location>
</feature>
<dbReference type="Proteomes" id="UP001189429">
    <property type="component" value="Unassembled WGS sequence"/>
</dbReference>
<organism evidence="2 3">
    <name type="scientific">Prorocentrum cordatum</name>
    <dbReference type="NCBI Taxonomy" id="2364126"/>
    <lineage>
        <taxon>Eukaryota</taxon>
        <taxon>Sar</taxon>
        <taxon>Alveolata</taxon>
        <taxon>Dinophyceae</taxon>
        <taxon>Prorocentrales</taxon>
        <taxon>Prorocentraceae</taxon>
        <taxon>Prorocentrum</taxon>
    </lineage>
</organism>
<feature type="compositionally biased region" description="Low complexity" evidence="1">
    <location>
        <begin position="15"/>
        <end position="25"/>
    </location>
</feature>
<evidence type="ECO:0000256" key="1">
    <source>
        <dbReference type="SAM" id="MobiDB-lite"/>
    </source>
</evidence>
<accession>A0ABN9QCY5</accession>
<feature type="region of interest" description="Disordered" evidence="1">
    <location>
        <begin position="149"/>
        <end position="172"/>
    </location>
</feature>
<gene>
    <name evidence="2" type="ORF">PCOR1329_LOCUS9257</name>
</gene>
<proteinExistence type="predicted"/>
<keyword evidence="3" id="KW-1185">Reference proteome</keyword>